<evidence type="ECO:0000256" key="4">
    <source>
        <dbReference type="SAM" id="MobiDB-lite"/>
    </source>
</evidence>
<dbReference type="PANTHER" id="PTHR31044:SF144">
    <property type="entry name" value="X8 DOMAIN-CONTAINING PROTEIN"/>
    <property type="match status" value="1"/>
</dbReference>
<evidence type="ECO:0000313" key="8">
    <source>
        <dbReference type="RefSeq" id="XP_040939076.1"/>
    </source>
</evidence>
<reference evidence="8" key="2">
    <citation type="submission" date="2025-08" db="UniProtKB">
        <authorList>
            <consortium name="RefSeq"/>
        </authorList>
    </citation>
    <scope>IDENTIFICATION</scope>
</reference>
<keyword evidence="7" id="KW-1185">Reference proteome</keyword>
<feature type="domain" description="X8" evidence="6">
    <location>
        <begin position="20"/>
        <end position="106"/>
    </location>
</feature>
<keyword evidence="3 5" id="KW-0732">Signal</keyword>
<evidence type="ECO:0000256" key="2">
    <source>
        <dbReference type="ARBA" id="ARBA00022622"/>
    </source>
</evidence>
<dbReference type="RefSeq" id="XP_040939076.1">
    <property type="nucleotide sequence ID" value="XM_041083142.1"/>
</dbReference>
<sequence length="309" mass="34280">MVPFIYVVLFLAMSGHSSANYCLCKDGVNEQTLQKTLDYACGAGADCTPINQNGPCYNPNTVKDHCNYAVNSYFQKKGQAQGSCDFSGTATVSVNPPSNIPSTCSFPSRYVHWNLPTLMKLTLGFFMFSIYHSSMAQAQHHPQGLRQLRVQGLRQLLLQGLQQHLPQGLLPQHQPQGLLPHQQRGHRQQGQAPGFLPRHPPRGQPPAQPPGLQRCLVVAPPHLVRREQPPASMIQVMLCLSSRAPATTFSSALLSHFGFWHTIGLEKVLTFMHFDIHACMYVCIYVCSDHFSSRGKKDAFLGMTSNINI</sequence>
<keyword evidence="2" id="KW-0472">Membrane</keyword>
<dbReference type="InterPro" id="IPR044788">
    <property type="entry name" value="X8_dom_prot"/>
</dbReference>
<dbReference type="InterPro" id="IPR012946">
    <property type="entry name" value="X8"/>
</dbReference>
<evidence type="ECO:0000256" key="1">
    <source>
        <dbReference type="ARBA" id="ARBA00004609"/>
    </source>
</evidence>
<feature type="compositionally biased region" description="Low complexity" evidence="4">
    <location>
        <begin position="169"/>
        <end position="182"/>
    </location>
</feature>
<dbReference type="PANTHER" id="PTHR31044">
    <property type="entry name" value="BETA-1,3 GLUCANASE"/>
    <property type="match status" value="1"/>
</dbReference>
<name>A0ABM2Z8R1_GOSHI</name>
<comment type="subcellular location">
    <subcellularLocation>
        <location evidence="1">Cell membrane</location>
        <topology evidence="1">Lipid-anchor</topology>
        <topology evidence="1">GPI-anchor</topology>
    </subcellularLocation>
</comment>
<dbReference type="Gene3D" id="1.20.58.1040">
    <property type="match status" value="1"/>
</dbReference>
<accession>A0ABM2Z8R1</accession>
<dbReference type="Pfam" id="PF07983">
    <property type="entry name" value="X8"/>
    <property type="match status" value="1"/>
</dbReference>
<feature type="region of interest" description="Disordered" evidence="4">
    <location>
        <begin position="169"/>
        <end position="211"/>
    </location>
</feature>
<reference evidence="7" key="1">
    <citation type="journal article" date="2020" name="Nat. Genet.">
        <title>Genomic diversifications of five Gossypium allopolyploid species and their impact on cotton improvement.</title>
        <authorList>
            <person name="Chen Z.J."/>
            <person name="Sreedasyam A."/>
            <person name="Ando A."/>
            <person name="Song Q."/>
            <person name="De Santiago L.M."/>
            <person name="Hulse-Kemp A.M."/>
            <person name="Ding M."/>
            <person name="Ye W."/>
            <person name="Kirkbride R.C."/>
            <person name="Jenkins J."/>
            <person name="Plott C."/>
            <person name="Lovell J."/>
            <person name="Lin Y.M."/>
            <person name="Vaughn R."/>
            <person name="Liu B."/>
            <person name="Simpson S."/>
            <person name="Scheffler B.E."/>
            <person name="Wen L."/>
            <person name="Saski C.A."/>
            <person name="Grover C.E."/>
            <person name="Hu G."/>
            <person name="Conover J.L."/>
            <person name="Carlson J.W."/>
            <person name="Shu S."/>
            <person name="Boston L.B."/>
            <person name="Williams M."/>
            <person name="Peterson D.G."/>
            <person name="McGee K."/>
            <person name="Jones D.C."/>
            <person name="Wendel J.F."/>
            <person name="Stelly D.M."/>
            <person name="Grimwood J."/>
            <person name="Schmutz J."/>
        </authorList>
    </citation>
    <scope>NUCLEOTIDE SEQUENCE [LARGE SCALE GENOMIC DNA]</scope>
    <source>
        <strain evidence="7">cv. TM-1</strain>
    </source>
</reference>
<organism evidence="7 8">
    <name type="scientific">Gossypium hirsutum</name>
    <name type="common">Upland cotton</name>
    <name type="synonym">Gossypium mexicanum</name>
    <dbReference type="NCBI Taxonomy" id="3635"/>
    <lineage>
        <taxon>Eukaryota</taxon>
        <taxon>Viridiplantae</taxon>
        <taxon>Streptophyta</taxon>
        <taxon>Embryophyta</taxon>
        <taxon>Tracheophyta</taxon>
        <taxon>Spermatophyta</taxon>
        <taxon>Magnoliopsida</taxon>
        <taxon>eudicotyledons</taxon>
        <taxon>Gunneridae</taxon>
        <taxon>Pentapetalae</taxon>
        <taxon>rosids</taxon>
        <taxon>malvids</taxon>
        <taxon>Malvales</taxon>
        <taxon>Malvaceae</taxon>
        <taxon>Malvoideae</taxon>
        <taxon>Gossypium</taxon>
    </lineage>
</organism>
<dbReference type="Proteomes" id="UP000818029">
    <property type="component" value="Chromosome A12"/>
</dbReference>
<evidence type="ECO:0000256" key="3">
    <source>
        <dbReference type="ARBA" id="ARBA00022729"/>
    </source>
</evidence>
<dbReference type="GeneID" id="107920666"/>
<gene>
    <name evidence="8" type="primary">LOC107920666</name>
</gene>
<dbReference type="SMART" id="SM00768">
    <property type="entry name" value="X8"/>
    <property type="match status" value="1"/>
</dbReference>
<protein>
    <submittedName>
        <fullName evidence="8">Uncharacterized protein isoform X1</fullName>
    </submittedName>
</protein>
<evidence type="ECO:0000313" key="7">
    <source>
        <dbReference type="Proteomes" id="UP000818029"/>
    </source>
</evidence>
<keyword evidence="2" id="KW-0336">GPI-anchor</keyword>
<evidence type="ECO:0000259" key="6">
    <source>
        <dbReference type="SMART" id="SM00768"/>
    </source>
</evidence>
<proteinExistence type="predicted"/>
<feature type="signal peptide" evidence="5">
    <location>
        <begin position="1"/>
        <end position="19"/>
    </location>
</feature>
<evidence type="ECO:0000256" key="5">
    <source>
        <dbReference type="SAM" id="SignalP"/>
    </source>
</evidence>
<feature type="chain" id="PRO_5046371594" evidence="5">
    <location>
        <begin position="20"/>
        <end position="309"/>
    </location>
</feature>
<keyword evidence="2" id="KW-0449">Lipoprotein</keyword>
<keyword evidence="2" id="KW-0325">Glycoprotein</keyword>